<evidence type="ECO:0000313" key="2">
    <source>
        <dbReference type="Proteomes" id="UP001168821"/>
    </source>
</evidence>
<gene>
    <name evidence="1" type="ORF">Zmor_002721</name>
</gene>
<comment type="caution">
    <text evidence="1">The sequence shown here is derived from an EMBL/GenBank/DDBJ whole genome shotgun (WGS) entry which is preliminary data.</text>
</comment>
<evidence type="ECO:0000313" key="1">
    <source>
        <dbReference type="EMBL" id="KAJ3639359.1"/>
    </source>
</evidence>
<name>A0AA38HQJ6_9CUCU</name>
<dbReference type="Proteomes" id="UP001168821">
    <property type="component" value="Unassembled WGS sequence"/>
</dbReference>
<dbReference type="AlphaFoldDB" id="A0AA38HQJ6"/>
<proteinExistence type="predicted"/>
<dbReference type="EMBL" id="JALNTZ010000010">
    <property type="protein sequence ID" value="KAJ3639359.1"/>
    <property type="molecule type" value="Genomic_DNA"/>
</dbReference>
<reference evidence="1" key="1">
    <citation type="journal article" date="2023" name="G3 (Bethesda)">
        <title>Whole genome assemblies of Zophobas morio and Tenebrio molitor.</title>
        <authorList>
            <person name="Kaur S."/>
            <person name="Stinson S.A."/>
            <person name="diCenzo G.C."/>
        </authorList>
    </citation>
    <scope>NUCLEOTIDE SEQUENCE</scope>
    <source>
        <strain evidence="1">QUZm001</strain>
    </source>
</reference>
<protein>
    <submittedName>
        <fullName evidence="1">Uncharacterized protein</fullName>
    </submittedName>
</protein>
<keyword evidence="2" id="KW-1185">Reference proteome</keyword>
<accession>A0AA38HQJ6</accession>
<sequence length="111" mass="12568">MYKIDPTQLHWVFSTLVRLDSIIIVPDGGSYLNLYVPLDGSRTPLRGFSGLPIATSASRLFVSERRAARPMSTYPNKHIHTRRPIGVVPGPRMGLFRNNTFADGRRQFKLK</sequence>
<organism evidence="1 2">
    <name type="scientific">Zophobas morio</name>
    <dbReference type="NCBI Taxonomy" id="2755281"/>
    <lineage>
        <taxon>Eukaryota</taxon>
        <taxon>Metazoa</taxon>
        <taxon>Ecdysozoa</taxon>
        <taxon>Arthropoda</taxon>
        <taxon>Hexapoda</taxon>
        <taxon>Insecta</taxon>
        <taxon>Pterygota</taxon>
        <taxon>Neoptera</taxon>
        <taxon>Endopterygota</taxon>
        <taxon>Coleoptera</taxon>
        <taxon>Polyphaga</taxon>
        <taxon>Cucujiformia</taxon>
        <taxon>Tenebrionidae</taxon>
        <taxon>Zophobas</taxon>
    </lineage>
</organism>